<organism evidence="8 9">
    <name type="scientific">Streptomyces pactum</name>
    <dbReference type="NCBI Taxonomy" id="68249"/>
    <lineage>
        <taxon>Bacteria</taxon>
        <taxon>Bacillati</taxon>
        <taxon>Actinomycetota</taxon>
        <taxon>Actinomycetes</taxon>
        <taxon>Kitasatosporales</taxon>
        <taxon>Streptomycetaceae</taxon>
        <taxon>Streptomyces</taxon>
    </lineage>
</organism>
<feature type="domain" description="MASE1" evidence="7">
    <location>
        <begin position="21"/>
        <end position="292"/>
    </location>
</feature>
<feature type="transmembrane region" description="Helical" evidence="6">
    <location>
        <begin position="232"/>
        <end position="252"/>
    </location>
</feature>
<reference evidence="8 9" key="1">
    <citation type="submission" date="2017-02" db="EMBL/GenBank/DDBJ databases">
        <title>Streptomyces pactum ACT12 Genome sequencing and assembly.</title>
        <authorList>
            <person name="Xue Q."/>
            <person name="Yan X."/>
            <person name="Jia L."/>
            <person name="Yan H."/>
        </authorList>
    </citation>
    <scope>NUCLEOTIDE SEQUENCE [LARGE SCALE GENOMIC DNA]</scope>
    <source>
        <strain evidence="8 9">ACT12</strain>
    </source>
</reference>
<dbReference type="InterPro" id="IPR007895">
    <property type="entry name" value="MASE1"/>
</dbReference>
<proteinExistence type="predicted"/>
<dbReference type="OrthoDB" id="4137374at2"/>
<evidence type="ECO:0000256" key="2">
    <source>
        <dbReference type="ARBA" id="ARBA00022475"/>
    </source>
</evidence>
<feature type="transmembrane region" description="Helical" evidence="6">
    <location>
        <begin position="55"/>
        <end position="82"/>
    </location>
</feature>
<accession>A0A1S6JI94</accession>
<evidence type="ECO:0000256" key="5">
    <source>
        <dbReference type="ARBA" id="ARBA00023136"/>
    </source>
</evidence>
<keyword evidence="4 6" id="KW-1133">Transmembrane helix</keyword>
<dbReference type="EMBL" id="CP019724">
    <property type="protein sequence ID" value="AQS71449.1"/>
    <property type="molecule type" value="Genomic_DNA"/>
</dbReference>
<feature type="transmembrane region" description="Helical" evidence="6">
    <location>
        <begin position="14"/>
        <end position="35"/>
    </location>
</feature>
<evidence type="ECO:0000256" key="6">
    <source>
        <dbReference type="SAM" id="Phobius"/>
    </source>
</evidence>
<evidence type="ECO:0000313" key="8">
    <source>
        <dbReference type="EMBL" id="AQS71449.1"/>
    </source>
</evidence>
<protein>
    <recommendedName>
        <fullName evidence="7">MASE1 domain-containing protein</fullName>
    </recommendedName>
</protein>
<feature type="transmembrane region" description="Helical" evidence="6">
    <location>
        <begin position="157"/>
        <end position="181"/>
    </location>
</feature>
<evidence type="ECO:0000313" key="9">
    <source>
        <dbReference type="Proteomes" id="UP000189443"/>
    </source>
</evidence>
<evidence type="ECO:0000259" key="7">
    <source>
        <dbReference type="Pfam" id="PF05231"/>
    </source>
</evidence>
<keyword evidence="3 6" id="KW-0812">Transmembrane</keyword>
<comment type="subcellular location">
    <subcellularLocation>
        <location evidence="1">Cell membrane</location>
        <topology evidence="1">Multi-pass membrane protein</topology>
    </subcellularLocation>
</comment>
<evidence type="ECO:0000256" key="4">
    <source>
        <dbReference type="ARBA" id="ARBA00022989"/>
    </source>
</evidence>
<gene>
    <name evidence="8" type="ORF">B1H29_35410</name>
</gene>
<dbReference type="RefSeq" id="WP_055420106.1">
    <property type="nucleotide sequence ID" value="NZ_CP019724.1"/>
</dbReference>
<sequence length="329" mass="34276">MAAVVGIRAWPRPVVFVGETLLVSVCYYVAGRLGLSQQLVADGAVVTPIWPPTGVAVACLLLFGLRCAPGIALGALLVVASLTAPRLSAAGIVLGNTIAPVCALLMLRAVGFRVSLSRLRDGVALVFLGALTAMLISSGVGVGMLVLTDKLAADDFWLVWLAWWVGDAMGVVLVTPLLLLLHRARRSPPSGRWGEAVGLALVVCVLVPVVTYSSISVLFLVYPLLIWAALRFQLAGGMPCALYASVMTTVAARDEAGSFGALTDIETMMKLQAFNGTLGLTALLLSAVITEQINTRRSVERACHELVEALQHLNAGGSGNTGPPGRGAG</sequence>
<dbReference type="Pfam" id="PF05231">
    <property type="entry name" value="MASE1"/>
    <property type="match status" value="1"/>
</dbReference>
<feature type="transmembrane region" description="Helical" evidence="6">
    <location>
        <begin position="193"/>
        <end position="226"/>
    </location>
</feature>
<dbReference type="KEGG" id="spac:B1H29_35410"/>
<keyword evidence="5 6" id="KW-0472">Membrane</keyword>
<dbReference type="STRING" id="68249.BC342_33955"/>
<name>A0A1S6JI94_9ACTN</name>
<feature type="transmembrane region" description="Helical" evidence="6">
    <location>
        <begin position="122"/>
        <end position="145"/>
    </location>
</feature>
<evidence type="ECO:0000256" key="3">
    <source>
        <dbReference type="ARBA" id="ARBA00022692"/>
    </source>
</evidence>
<evidence type="ECO:0000256" key="1">
    <source>
        <dbReference type="ARBA" id="ARBA00004651"/>
    </source>
</evidence>
<dbReference type="Proteomes" id="UP000189443">
    <property type="component" value="Chromosome"/>
</dbReference>
<dbReference type="AlphaFoldDB" id="A0A1S6JI94"/>
<keyword evidence="9" id="KW-1185">Reference proteome</keyword>
<keyword evidence="2" id="KW-1003">Cell membrane</keyword>
<dbReference type="GO" id="GO:0005886">
    <property type="term" value="C:plasma membrane"/>
    <property type="evidence" value="ECO:0007669"/>
    <property type="project" value="UniProtKB-SubCell"/>
</dbReference>
<feature type="transmembrane region" description="Helical" evidence="6">
    <location>
        <begin position="88"/>
        <end position="110"/>
    </location>
</feature>